<organism evidence="2 3">
    <name type="scientific">Streptomyces lacrimifluminis</name>
    <dbReference type="NCBI Taxonomy" id="1500077"/>
    <lineage>
        <taxon>Bacteria</taxon>
        <taxon>Bacillati</taxon>
        <taxon>Actinomycetota</taxon>
        <taxon>Actinomycetes</taxon>
        <taxon>Kitasatosporales</taxon>
        <taxon>Streptomycetaceae</taxon>
        <taxon>Streptomyces</taxon>
    </lineage>
</organism>
<name>A0A917NS88_9ACTN</name>
<dbReference type="AlphaFoldDB" id="A0A917NS88"/>
<evidence type="ECO:0000256" key="1">
    <source>
        <dbReference type="SAM" id="Phobius"/>
    </source>
</evidence>
<feature type="transmembrane region" description="Helical" evidence="1">
    <location>
        <begin position="27"/>
        <end position="45"/>
    </location>
</feature>
<dbReference type="RefSeq" id="WP_189146829.1">
    <property type="nucleotide sequence ID" value="NZ_BAABER010000001.1"/>
</dbReference>
<protein>
    <submittedName>
        <fullName evidence="2">Uncharacterized protein</fullName>
    </submittedName>
</protein>
<feature type="transmembrane region" description="Helical" evidence="1">
    <location>
        <begin position="51"/>
        <end position="72"/>
    </location>
</feature>
<keyword evidence="3" id="KW-1185">Reference proteome</keyword>
<keyword evidence="1" id="KW-0472">Membrane</keyword>
<feature type="transmembrane region" description="Helical" evidence="1">
    <location>
        <begin position="124"/>
        <end position="148"/>
    </location>
</feature>
<keyword evidence="1" id="KW-1133">Transmembrane helix</keyword>
<reference evidence="2" key="2">
    <citation type="submission" date="2020-09" db="EMBL/GenBank/DDBJ databases">
        <authorList>
            <person name="Sun Q."/>
            <person name="Zhou Y."/>
        </authorList>
    </citation>
    <scope>NUCLEOTIDE SEQUENCE</scope>
    <source>
        <strain evidence="2">CGMCC 4.7272</strain>
    </source>
</reference>
<reference evidence="2" key="1">
    <citation type="journal article" date="2014" name="Int. J. Syst. Evol. Microbiol.">
        <title>Complete genome sequence of Corynebacterium casei LMG S-19264T (=DSM 44701T), isolated from a smear-ripened cheese.</title>
        <authorList>
            <consortium name="US DOE Joint Genome Institute (JGI-PGF)"/>
            <person name="Walter F."/>
            <person name="Albersmeier A."/>
            <person name="Kalinowski J."/>
            <person name="Ruckert C."/>
        </authorList>
    </citation>
    <scope>NUCLEOTIDE SEQUENCE</scope>
    <source>
        <strain evidence="2">CGMCC 4.7272</strain>
    </source>
</reference>
<sequence>MADASDVVLEIWRDQRQAAVHSEDQRATLSNIVILVVAAGLGLISQRGIHASTLVISVPMIFLGLYGVLVCLKFRERFEYHNTVARQLRDQLTALHPELNVQSAWPAALDRHQSRYPKLFRVRLYVLWALLHAGVALAGGIVSAYALAK</sequence>
<gene>
    <name evidence="2" type="ORF">GCM10012282_19180</name>
</gene>
<comment type="caution">
    <text evidence="2">The sequence shown here is derived from an EMBL/GenBank/DDBJ whole genome shotgun (WGS) entry which is preliminary data.</text>
</comment>
<keyword evidence="1" id="KW-0812">Transmembrane</keyword>
<accession>A0A917NS88</accession>
<dbReference type="Proteomes" id="UP000625682">
    <property type="component" value="Unassembled WGS sequence"/>
</dbReference>
<proteinExistence type="predicted"/>
<dbReference type="EMBL" id="BMMU01000004">
    <property type="protein sequence ID" value="GGJ22837.1"/>
    <property type="molecule type" value="Genomic_DNA"/>
</dbReference>
<evidence type="ECO:0000313" key="2">
    <source>
        <dbReference type="EMBL" id="GGJ22837.1"/>
    </source>
</evidence>
<evidence type="ECO:0000313" key="3">
    <source>
        <dbReference type="Proteomes" id="UP000625682"/>
    </source>
</evidence>